<reference evidence="4 5" key="1">
    <citation type="submission" date="2017-12" db="EMBL/GenBank/DDBJ databases">
        <title>Hemimetabolous genomes reveal molecular basis of termite eusociality.</title>
        <authorList>
            <person name="Harrison M.C."/>
            <person name="Jongepier E."/>
            <person name="Robertson H.M."/>
            <person name="Arning N."/>
            <person name="Bitard-Feildel T."/>
            <person name="Chao H."/>
            <person name="Childers C.P."/>
            <person name="Dinh H."/>
            <person name="Doddapaneni H."/>
            <person name="Dugan S."/>
            <person name="Gowin J."/>
            <person name="Greiner C."/>
            <person name="Han Y."/>
            <person name="Hu H."/>
            <person name="Hughes D.S.T."/>
            <person name="Huylmans A.-K."/>
            <person name="Kemena C."/>
            <person name="Kremer L.P.M."/>
            <person name="Lee S.L."/>
            <person name="Lopez-Ezquerra A."/>
            <person name="Mallet L."/>
            <person name="Monroy-Kuhn J.M."/>
            <person name="Moser A."/>
            <person name="Murali S.C."/>
            <person name="Muzny D.M."/>
            <person name="Otani S."/>
            <person name="Piulachs M.-D."/>
            <person name="Poelchau M."/>
            <person name="Qu J."/>
            <person name="Schaub F."/>
            <person name="Wada-Katsumata A."/>
            <person name="Worley K.C."/>
            <person name="Xie Q."/>
            <person name="Ylla G."/>
            <person name="Poulsen M."/>
            <person name="Gibbs R.A."/>
            <person name="Schal C."/>
            <person name="Richards S."/>
            <person name="Belles X."/>
            <person name="Korb J."/>
            <person name="Bornberg-Bauer E."/>
        </authorList>
    </citation>
    <scope>NUCLEOTIDE SEQUENCE [LARGE SCALE GENOMIC DNA]</scope>
    <source>
        <tissue evidence="4">Whole body</tissue>
    </source>
</reference>
<comment type="caution">
    <text evidence="4">The sequence shown here is derived from an EMBL/GenBank/DDBJ whole genome shotgun (WGS) entry which is preliminary data.</text>
</comment>
<dbReference type="PANTHER" id="PTHR11008:SF41">
    <property type="entry name" value="RE70318P"/>
    <property type="match status" value="1"/>
</dbReference>
<comment type="similarity">
    <text evidence="3">Belongs to the TO family.</text>
</comment>
<evidence type="ECO:0000256" key="2">
    <source>
        <dbReference type="ARBA" id="ARBA00023108"/>
    </source>
</evidence>
<organism evidence="4 5">
    <name type="scientific">Cryptotermes secundus</name>
    <dbReference type="NCBI Taxonomy" id="105785"/>
    <lineage>
        <taxon>Eukaryota</taxon>
        <taxon>Metazoa</taxon>
        <taxon>Ecdysozoa</taxon>
        <taxon>Arthropoda</taxon>
        <taxon>Hexapoda</taxon>
        <taxon>Insecta</taxon>
        <taxon>Pterygota</taxon>
        <taxon>Neoptera</taxon>
        <taxon>Polyneoptera</taxon>
        <taxon>Dictyoptera</taxon>
        <taxon>Blattodea</taxon>
        <taxon>Blattoidea</taxon>
        <taxon>Termitoidae</taxon>
        <taxon>Kalotermitidae</taxon>
        <taxon>Cryptotermitinae</taxon>
        <taxon>Cryptotermes</taxon>
    </lineage>
</organism>
<keyword evidence="5" id="KW-1185">Reference proteome</keyword>
<gene>
    <name evidence="4" type="ORF">B7P43_G07906</name>
</gene>
<dbReference type="GO" id="GO:0007623">
    <property type="term" value="P:circadian rhythm"/>
    <property type="evidence" value="ECO:0007669"/>
    <property type="project" value="UniProtKB-ARBA"/>
</dbReference>
<dbReference type="EMBL" id="NEVH01011194">
    <property type="protein sequence ID" value="PNF31913.1"/>
    <property type="molecule type" value="Genomic_DNA"/>
</dbReference>
<sequence length="195" mass="22022">GIPQLKIPPMDPLLIPELSVDHASGPVTIDSTFRNLHIQGITNFRVRKVSTDLENYRMQFDVAFPYVQSHGDCEINGKILMLPISGSGDCWNNYTGITAIGLLIGHKESRDGQDYMKVDEFKFSIGMNHADIHFNNLFNGNKELGESMNELFSQNWEAVFQELKPLVDETISAILTDVARKVFERFPFAELFPVS</sequence>
<evidence type="ECO:0000313" key="4">
    <source>
        <dbReference type="EMBL" id="PNF31913.1"/>
    </source>
</evidence>
<dbReference type="GO" id="GO:0005615">
    <property type="term" value="C:extracellular space"/>
    <property type="evidence" value="ECO:0007669"/>
    <property type="project" value="TreeGrafter"/>
</dbReference>
<dbReference type="Gene3D" id="3.15.10.30">
    <property type="entry name" value="Haemolymph juvenile hormone binding protein"/>
    <property type="match status" value="1"/>
</dbReference>
<dbReference type="OrthoDB" id="8174700at2759"/>
<protein>
    <recommendedName>
        <fullName evidence="6">Protein takeout</fullName>
    </recommendedName>
</protein>
<keyword evidence="2" id="KW-0090">Biological rhythms</keyword>
<dbReference type="FunFam" id="3.15.10.30:FF:000001">
    <property type="entry name" value="Takeout-like protein 1"/>
    <property type="match status" value="1"/>
</dbReference>
<dbReference type="PANTHER" id="PTHR11008">
    <property type="entry name" value="PROTEIN TAKEOUT-LIKE PROTEIN"/>
    <property type="match status" value="1"/>
</dbReference>
<name>A0A2J7QTL3_9NEOP</name>
<proteinExistence type="inferred from homology"/>
<dbReference type="InterPro" id="IPR010562">
    <property type="entry name" value="Haemolymph_juvenile_hormone-bd"/>
</dbReference>
<dbReference type="InParanoid" id="A0A2J7QTL3"/>
<feature type="non-terminal residue" evidence="4">
    <location>
        <position position="1"/>
    </location>
</feature>
<dbReference type="Proteomes" id="UP000235965">
    <property type="component" value="Unassembled WGS sequence"/>
</dbReference>
<dbReference type="Pfam" id="PF06585">
    <property type="entry name" value="JHBP"/>
    <property type="match status" value="1"/>
</dbReference>
<dbReference type="AlphaFoldDB" id="A0A2J7QTL3"/>
<evidence type="ECO:0000256" key="3">
    <source>
        <dbReference type="ARBA" id="ARBA00060902"/>
    </source>
</evidence>
<evidence type="ECO:0000256" key="1">
    <source>
        <dbReference type="ARBA" id="ARBA00022729"/>
    </source>
</evidence>
<keyword evidence="1" id="KW-0732">Signal</keyword>
<accession>A0A2J7QTL3</accession>
<dbReference type="InterPro" id="IPR038606">
    <property type="entry name" value="To_sf"/>
</dbReference>
<evidence type="ECO:0008006" key="6">
    <source>
        <dbReference type="Google" id="ProtNLM"/>
    </source>
</evidence>
<dbReference type="STRING" id="105785.A0A2J7QTL3"/>
<evidence type="ECO:0000313" key="5">
    <source>
        <dbReference type="Proteomes" id="UP000235965"/>
    </source>
</evidence>
<dbReference type="SMART" id="SM00700">
    <property type="entry name" value="JHBP"/>
    <property type="match status" value="1"/>
</dbReference>